<keyword evidence="8" id="KW-0998">Cell outer membrane</keyword>
<keyword evidence="10" id="KW-0732">Signal</keyword>
<keyword evidence="6" id="KW-0653">Protein transport</keyword>
<evidence type="ECO:0000256" key="7">
    <source>
        <dbReference type="ARBA" id="ARBA00023136"/>
    </source>
</evidence>
<dbReference type="PROSITE" id="PS51257">
    <property type="entry name" value="PROKAR_LIPOPROTEIN"/>
    <property type="match status" value="1"/>
</dbReference>
<dbReference type="PANTHER" id="PTHR34597">
    <property type="entry name" value="SLR1661 PROTEIN"/>
    <property type="match status" value="1"/>
</dbReference>
<evidence type="ECO:0000313" key="12">
    <source>
        <dbReference type="EMBL" id="ALF53560.1"/>
    </source>
</evidence>
<reference evidence="12 13" key="2">
    <citation type="journal article" date="2016" name="Genome Announc.">
        <title>Draft Genome Sequence of the N2-Fixing Cyanobacterium Nostoc piscinale CENA21, Isolated from the Brazilian Amazon Floodplain.</title>
        <authorList>
            <person name="Leao T."/>
            <person name="Guimaraes P.I."/>
            <person name="de Melo A.G."/>
            <person name="Ramos R.T."/>
            <person name="Leao P.N."/>
            <person name="Silva A."/>
            <person name="Fiore M.F."/>
            <person name="Schneider M.P."/>
        </authorList>
    </citation>
    <scope>NUCLEOTIDE SEQUENCE [LARGE SCALE GENOMIC DNA]</scope>
    <source>
        <strain evidence="12 13">CENA21</strain>
    </source>
</reference>
<evidence type="ECO:0000256" key="8">
    <source>
        <dbReference type="ARBA" id="ARBA00023237"/>
    </source>
</evidence>
<accession>A0A0M4SL25</accession>
<feature type="compositionally biased region" description="Pro residues" evidence="9">
    <location>
        <begin position="57"/>
        <end position="81"/>
    </location>
</feature>
<feature type="chain" id="PRO_5005801907" evidence="10">
    <location>
        <begin position="40"/>
        <end position="584"/>
    </location>
</feature>
<dbReference type="RefSeq" id="WP_062293025.1">
    <property type="nucleotide sequence ID" value="NZ_CP012036.1"/>
</dbReference>
<evidence type="ECO:0000256" key="9">
    <source>
        <dbReference type="SAM" id="MobiDB-lite"/>
    </source>
</evidence>
<feature type="domain" description="POTRA" evidence="11">
    <location>
        <begin position="90"/>
        <end position="165"/>
    </location>
</feature>
<dbReference type="KEGG" id="npz:ACX27_13080"/>
<dbReference type="PATRIC" id="fig|224013.5.peg.3167"/>
<evidence type="ECO:0000256" key="1">
    <source>
        <dbReference type="ARBA" id="ARBA00004442"/>
    </source>
</evidence>
<protein>
    <submittedName>
        <fullName evidence="12">Peptide ABC transporter permease</fullName>
    </submittedName>
</protein>
<gene>
    <name evidence="12" type="ORF">ACX27_13080</name>
</gene>
<evidence type="ECO:0000313" key="13">
    <source>
        <dbReference type="Proteomes" id="UP000062645"/>
    </source>
</evidence>
<evidence type="ECO:0000259" key="11">
    <source>
        <dbReference type="PROSITE" id="PS51779"/>
    </source>
</evidence>
<dbReference type="GO" id="GO:0009279">
    <property type="term" value="C:cell outer membrane"/>
    <property type="evidence" value="ECO:0007669"/>
    <property type="project" value="UniProtKB-SubCell"/>
</dbReference>
<dbReference type="InterPro" id="IPR051544">
    <property type="entry name" value="TPS_OM_transporter"/>
</dbReference>
<comment type="similarity">
    <text evidence="2">Belongs to the TPS (TC 1.B.20) family.</text>
</comment>
<dbReference type="OrthoDB" id="596066at2"/>
<organism evidence="12 13">
    <name type="scientific">Nostoc piscinale CENA21</name>
    <dbReference type="NCBI Taxonomy" id="224013"/>
    <lineage>
        <taxon>Bacteria</taxon>
        <taxon>Bacillati</taxon>
        <taxon>Cyanobacteriota</taxon>
        <taxon>Cyanophyceae</taxon>
        <taxon>Nostocales</taxon>
        <taxon>Nostocaceae</taxon>
        <taxon>Nostoc</taxon>
    </lineage>
</organism>
<evidence type="ECO:0000256" key="4">
    <source>
        <dbReference type="ARBA" id="ARBA00022452"/>
    </source>
</evidence>
<evidence type="ECO:0000256" key="5">
    <source>
        <dbReference type="ARBA" id="ARBA00022692"/>
    </source>
</evidence>
<dbReference type="STRING" id="224013.ACX27_13080"/>
<dbReference type="Gene3D" id="3.10.20.310">
    <property type="entry name" value="membrane protein fhac"/>
    <property type="match status" value="1"/>
</dbReference>
<sequence>MSNLKSTVYFGAFKKYIHWLSISLIFSCACVILASPSLAQAPNPQGDPNQDRFPQPGTTPEPLPPESQPPIQPTPTPTPETPHPDNSQTIKVEKINVTGSTIFRPERFQSITQPVEGREVTVEELRKVADAITQLYLDQGYITSRAILVDQTVNNGVVEIRVIEGTIEKIEVQGTRRLNPEYVRSRVALGAGKPLLTAALEDQLRLLRADPLFSNVEASLRAGSGVGQSILIVRVTEAQPFNAALTVDNYSPPSIGSERLGVNASYRNLSGLGDEFSAAYYLTTRGGANIFDFNYRLPLNPMDGTLQLRTSFNDTNVVQEPFAAFDISGESQLYEISFRQPLIRTPREEFALSLGFAVQNGQTFTFAGPTPFGFGPDEEGNSRTRVIKFGQDYVVRDLNGAWALRSLFSFGLGIFDATSNPNPIPDGQFFSWLAQAQRVQRLGTDSILVAQAELQLTPNALLPAQQFVVGGGQSVRGYRQNVRAGDNGVRFTVENRLTVQRDASGNSTLQVAPFFDMAYVWNVDDNPNTLQRQKFIAGIGLGVLFQPIPQLDIKLDYGYPLIDLDDRGSNAQDDGFYFSVGYRL</sequence>
<dbReference type="GO" id="GO:0008320">
    <property type="term" value="F:protein transmembrane transporter activity"/>
    <property type="evidence" value="ECO:0007669"/>
    <property type="project" value="TreeGrafter"/>
</dbReference>
<dbReference type="Pfam" id="PF08479">
    <property type="entry name" value="POTRA_2"/>
    <property type="match status" value="1"/>
</dbReference>
<dbReference type="PROSITE" id="PS51779">
    <property type="entry name" value="POTRA"/>
    <property type="match status" value="1"/>
</dbReference>
<dbReference type="InterPro" id="IPR034746">
    <property type="entry name" value="POTRA"/>
</dbReference>
<keyword evidence="7" id="KW-0472">Membrane</keyword>
<name>A0A0M4SL25_9NOSO</name>
<dbReference type="InterPro" id="IPR013686">
    <property type="entry name" value="Polypept-transport_assoc_ShlB"/>
</dbReference>
<feature type="region of interest" description="Disordered" evidence="9">
    <location>
        <begin position="41"/>
        <end position="90"/>
    </location>
</feature>
<reference evidence="13" key="1">
    <citation type="submission" date="2015-07" db="EMBL/GenBank/DDBJ databases">
        <title>Genome Of Nitrogen-Fixing Cyanobacterium Nostoc piscinale CENA21 From Solimoes/Amazon River Floodplain Sediments And Comparative Genomics To Uncover Biosynthetic Natural Products Potential.</title>
        <authorList>
            <person name="Leao T.F."/>
            <person name="Leao P.N."/>
            <person name="Guimaraes P.I."/>
            <person name="de Melo A.G.C."/>
            <person name="Ramos R.T.J."/>
            <person name="Silva A."/>
            <person name="Fiore M.F."/>
            <person name="Schneider M.P.C."/>
        </authorList>
    </citation>
    <scope>NUCLEOTIDE SEQUENCE [LARGE SCALE GENOMIC DNA]</scope>
    <source>
        <strain evidence="13">CENA21</strain>
    </source>
</reference>
<keyword evidence="3" id="KW-0813">Transport</keyword>
<evidence type="ECO:0000256" key="2">
    <source>
        <dbReference type="ARBA" id="ARBA00009055"/>
    </source>
</evidence>
<keyword evidence="5" id="KW-0812">Transmembrane</keyword>
<evidence type="ECO:0000256" key="10">
    <source>
        <dbReference type="SAM" id="SignalP"/>
    </source>
</evidence>
<dbReference type="Pfam" id="PF03865">
    <property type="entry name" value="ShlB"/>
    <property type="match status" value="1"/>
</dbReference>
<evidence type="ECO:0000256" key="3">
    <source>
        <dbReference type="ARBA" id="ARBA00022448"/>
    </source>
</evidence>
<feature type="signal peptide" evidence="10">
    <location>
        <begin position="1"/>
        <end position="39"/>
    </location>
</feature>
<evidence type="ECO:0000256" key="6">
    <source>
        <dbReference type="ARBA" id="ARBA00022927"/>
    </source>
</evidence>
<dbReference type="GO" id="GO:0098046">
    <property type="term" value="C:type V protein secretion system complex"/>
    <property type="evidence" value="ECO:0007669"/>
    <property type="project" value="TreeGrafter"/>
</dbReference>
<dbReference type="EMBL" id="CP012036">
    <property type="protein sequence ID" value="ALF53560.1"/>
    <property type="molecule type" value="Genomic_DNA"/>
</dbReference>
<dbReference type="InterPro" id="IPR005565">
    <property type="entry name" value="Hemolysn_activator_HlyB_C"/>
</dbReference>
<comment type="subcellular location">
    <subcellularLocation>
        <location evidence="1">Cell outer membrane</location>
    </subcellularLocation>
</comment>
<proteinExistence type="inferred from homology"/>
<dbReference type="AlphaFoldDB" id="A0A0M4SL25"/>
<keyword evidence="4" id="KW-1134">Transmembrane beta strand</keyword>
<keyword evidence="13" id="KW-1185">Reference proteome</keyword>
<dbReference type="GO" id="GO:0046819">
    <property type="term" value="P:protein secretion by the type V secretion system"/>
    <property type="evidence" value="ECO:0007669"/>
    <property type="project" value="TreeGrafter"/>
</dbReference>
<dbReference type="PANTHER" id="PTHR34597:SF1">
    <property type="entry name" value="HEME_HEMOPEXIN TRANSPORTER PROTEIN HUXB"/>
    <property type="match status" value="1"/>
</dbReference>
<dbReference type="Proteomes" id="UP000062645">
    <property type="component" value="Chromosome"/>
</dbReference>
<dbReference type="Gene3D" id="2.40.160.50">
    <property type="entry name" value="membrane protein fhac: a member of the omp85/tpsb transporter family"/>
    <property type="match status" value="1"/>
</dbReference>